<dbReference type="AlphaFoldDB" id="A0A2M8EPS0"/>
<dbReference type="InterPro" id="IPR038109">
    <property type="entry name" value="DNA_bind_recomb_sf"/>
</dbReference>
<reference evidence="5" key="1">
    <citation type="submission" date="2017-09" db="EMBL/GenBank/DDBJ databases">
        <title>Depth-based differentiation of microbial function through sediment-hosted aquifers and enrichment of novel symbionts in the deep terrestrial subsurface.</title>
        <authorList>
            <person name="Probst A.J."/>
            <person name="Ladd B."/>
            <person name="Jarett J.K."/>
            <person name="Geller-Mcgrath D.E."/>
            <person name="Sieber C.M.K."/>
            <person name="Emerson J.B."/>
            <person name="Anantharaman K."/>
            <person name="Thomas B.C."/>
            <person name="Malmstrom R."/>
            <person name="Stieglmeier M."/>
            <person name="Klingl A."/>
            <person name="Woyke T."/>
            <person name="Ryan C.M."/>
            <person name="Banfield J.F."/>
        </authorList>
    </citation>
    <scope>NUCLEOTIDE SEQUENCE [LARGE SCALE GENOMIC DNA]</scope>
</reference>
<dbReference type="PANTHER" id="PTHR30461">
    <property type="entry name" value="DNA-INVERTASE FROM LAMBDOID PROPHAGE"/>
    <property type="match status" value="1"/>
</dbReference>
<evidence type="ECO:0000256" key="1">
    <source>
        <dbReference type="SAM" id="Coils"/>
    </source>
</evidence>
<comment type="caution">
    <text evidence="4">The sequence shown here is derived from an EMBL/GenBank/DDBJ whole genome shotgun (WGS) entry which is preliminary data.</text>
</comment>
<dbReference type="InterPro" id="IPR011109">
    <property type="entry name" value="DNA_bind_recombinase_dom"/>
</dbReference>
<feature type="coiled-coil region" evidence="1">
    <location>
        <begin position="404"/>
        <end position="459"/>
    </location>
</feature>
<dbReference type="SUPFAM" id="SSF53041">
    <property type="entry name" value="Resolvase-like"/>
    <property type="match status" value="1"/>
</dbReference>
<dbReference type="CDD" id="cd00338">
    <property type="entry name" value="Ser_Recombinase"/>
    <property type="match status" value="1"/>
</dbReference>
<gene>
    <name evidence="4" type="ORF">CO057_01505</name>
</gene>
<dbReference type="InterPro" id="IPR050639">
    <property type="entry name" value="SSR_resolvase"/>
</dbReference>
<dbReference type="GO" id="GO:0000150">
    <property type="term" value="F:DNA strand exchange activity"/>
    <property type="evidence" value="ECO:0007669"/>
    <property type="project" value="InterPro"/>
</dbReference>
<dbReference type="Pfam" id="PF13408">
    <property type="entry name" value="Zn_ribbon_recom"/>
    <property type="match status" value="1"/>
</dbReference>
<dbReference type="EMBL" id="PFSI01000023">
    <property type="protein sequence ID" value="PJC24691.1"/>
    <property type="molecule type" value="Genomic_DNA"/>
</dbReference>
<dbReference type="InterPro" id="IPR006119">
    <property type="entry name" value="Resolv_N"/>
</dbReference>
<dbReference type="PROSITE" id="PS51736">
    <property type="entry name" value="RECOMBINASES_3"/>
    <property type="match status" value="1"/>
</dbReference>
<dbReference type="Pfam" id="PF07508">
    <property type="entry name" value="Recombinase"/>
    <property type="match status" value="1"/>
</dbReference>
<evidence type="ECO:0000259" key="3">
    <source>
        <dbReference type="PROSITE" id="PS51737"/>
    </source>
</evidence>
<dbReference type="SMART" id="SM00857">
    <property type="entry name" value="Resolvase"/>
    <property type="match status" value="1"/>
</dbReference>
<dbReference type="InterPro" id="IPR036162">
    <property type="entry name" value="Resolvase-like_N_sf"/>
</dbReference>
<feature type="domain" description="Recombinase" evidence="3">
    <location>
        <begin position="206"/>
        <end position="311"/>
    </location>
</feature>
<dbReference type="Gene3D" id="3.40.50.1390">
    <property type="entry name" value="Resolvase, N-terminal catalytic domain"/>
    <property type="match status" value="1"/>
</dbReference>
<dbReference type="PANTHER" id="PTHR30461:SF23">
    <property type="entry name" value="DNA RECOMBINASE-RELATED"/>
    <property type="match status" value="1"/>
</dbReference>
<feature type="non-terminal residue" evidence="4">
    <location>
        <position position="1"/>
    </location>
</feature>
<dbReference type="GO" id="GO:0003677">
    <property type="term" value="F:DNA binding"/>
    <property type="evidence" value="ECO:0007669"/>
    <property type="project" value="InterPro"/>
</dbReference>
<dbReference type="PROSITE" id="PS51737">
    <property type="entry name" value="RECOMBINASE_DNA_BIND"/>
    <property type="match status" value="1"/>
</dbReference>
<feature type="domain" description="Resolvase/invertase-type recombinase catalytic" evidence="2">
    <location>
        <begin position="53"/>
        <end position="199"/>
    </location>
</feature>
<evidence type="ECO:0000259" key="2">
    <source>
        <dbReference type="PROSITE" id="PS51736"/>
    </source>
</evidence>
<organism evidence="4 5">
    <name type="scientific">Candidatus Uhrbacteria bacterium CG_4_9_14_0_2_um_filter_41_50</name>
    <dbReference type="NCBI Taxonomy" id="1975031"/>
    <lineage>
        <taxon>Bacteria</taxon>
        <taxon>Candidatus Uhriibacteriota</taxon>
    </lineage>
</organism>
<evidence type="ECO:0000313" key="5">
    <source>
        <dbReference type="Proteomes" id="UP000230251"/>
    </source>
</evidence>
<evidence type="ECO:0000313" key="4">
    <source>
        <dbReference type="EMBL" id="PJC24691.1"/>
    </source>
</evidence>
<protein>
    <recommendedName>
        <fullName evidence="6">Recombinase domain-containing protein</fullName>
    </recommendedName>
</protein>
<keyword evidence="1" id="KW-0175">Coiled coil</keyword>
<feature type="non-terminal residue" evidence="4">
    <location>
        <position position="534"/>
    </location>
</feature>
<proteinExistence type="predicted"/>
<evidence type="ECO:0008006" key="6">
    <source>
        <dbReference type="Google" id="ProtNLM"/>
    </source>
</evidence>
<dbReference type="Gene3D" id="3.90.1750.20">
    <property type="entry name" value="Putative Large Serine Recombinase, Chain B, Domain 2"/>
    <property type="match status" value="1"/>
</dbReference>
<dbReference type="Pfam" id="PF00239">
    <property type="entry name" value="Resolvase"/>
    <property type="match status" value="1"/>
</dbReference>
<name>A0A2M8EPS0_9BACT</name>
<sequence>PKLKIGIGSRNGVGTKCRHKCIPPKNSRIQKGSPRSAWLLVCQYKIINNQTKKFFIYTRKSTDDKDKQVRSISDQLSELKELALKEQLEVVDVFIEKQTAKIPGRPVFNEMIERMEKGEASGILAWHPDRLARNSVDGGKIIYLVDTGVIVEMKFPTFWFDPTPQGKFMLSIAFSQSKYYVDNLSENIKRGHRNKVKEGIWPQMSPLGYANENKRIVPDENIAPLIKKTFEAYATGNFTLRELRDKFNALGLKRKSGKELAVSNYQKLLKNPIYTGLMRYNGEIFEGKHEPIITKKLFDSIQEVMMRKSKPHSKGLKPFLYRGFFRCGECGCFITTETQKGHNYLRCTKRKNPCSQKYTREEIITSEIQNEIKKVSLPDDWASWMLAENRKDMLSEAQSSTLFANNTKAEISLLDSKIEKLMNAYLENALSLEEYRDAKSALVNQKQLLKEKLSAFEQKANNRFELAEKFLKYNMELANEGINEEKLHLFKKVGSNFQIKDRTVLFEPRGAWKNLLDSGIFGGNTFVSALRADP</sequence>
<dbReference type="Proteomes" id="UP000230251">
    <property type="component" value="Unassembled WGS sequence"/>
</dbReference>
<dbReference type="InterPro" id="IPR025827">
    <property type="entry name" value="Zn_ribbon_recom_dom"/>
</dbReference>
<accession>A0A2M8EPS0</accession>